<keyword evidence="1" id="KW-0269">Exonuclease</keyword>
<comment type="caution">
    <text evidence="1">The sequence shown here is derived from an EMBL/GenBank/DDBJ whole genome shotgun (WGS) entry which is preliminary data.</text>
</comment>
<name>A0A2H6LM97_9NOSO</name>
<keyword evidence="1" id="KW-0540">Nuclease</keyword>
<dbReference type="EMBL" id="BDGE01000075">
    <property type="protein sequence ID" value="GBE94341.1"/>
    <property type="molecule type" value="Genomic_DNA"/>
</dbReference>
<dbReference type="GO" id="GO:0008297">
    <property type="term" value="F:single-stranded DNA exodeoxyribonuclease activity"/>
    <property type="evidence" value="ECO:0007669"/>
    <property type="project" value="TreeGrafter"/>
</dbReference>
<dbReference type="PANTHER" id="PTHR31340">
    <property type="entry name" value="MITOCHONDRIAL GENOME MAINTENANCE EXONUCLEASE 1"/>
    <property type="match status" value="1"/>
</dbReference>
<keyword evidence="2" id="KW-1185">Reference proteome</keyword>
<evidence type="ECO:0000313" key="1">
    <source>
        <dbReference type="EMBL" id="GBE94341.1"/>
    </source>
</evidence>
<protein>
    <submittedName>
        <fullName evidence="1">Exonuclease</fullName>
    </submittedName>
</protein>
<proteinExistence type="predicted"/>
<sequence length="219" mass="25137">MKSIYINGQCYYQGDNGVLLPAVTTVLKATQSPESLKALSQWRNKVGEAEANKIAANSRRRGNALHKLIKEYMPGYSPQPDNSFIQPYWDSVQSVLKEIDDIKLVEQVVPNYVECYSGKVDLVARYQGIPHTIEWTTAEEPKRNIDKLYDKPLQLAAYTGAVNRYYSDRLFQSKINHGLIVVALPDKEAQIFRLNRTMLIENWYGWMNRLKFFQSIIAA</sequence>
<dbReference type="RefSeq" id="WP_103126084.1">
    <property type="nucleotide sequence ID" value="NZ_DF978435.1"/>
</dbReference>
<evidence type="ECO:0000313" key="2">
    <source>
        <dbReference type="Proteomes" id="UP000236527"/>
    </source>
</evidence>
<dbReference type="PANTHER" id="PTHR31340:SF3">
    <property type="entry name" value="MITOCHONDRIAL GENOME MAINTENANCE EXONUCLEASE 1"/>
    <property type="match status" value="1"/>
</dbReference>
<keyword evidence="1" id="KW-0378">Hydrolase</keyword>
<accession>A0A2H6LM97</accession>
<organism evidence="1 2">
    <name type="scientific">Nostoc cycadae WK-1</name>
    <dbReference type="NCBI Taxonomy" id="1861711"/>
    <lineage>
        <taxon>Bacteria</taxon>
        <taxon>Bacillati</taxon>
        <taxon>Cyanobacteriota</taxon>
        <taxon>Cyanophyceae</taxon>
        <taxon>Nostocales</taxon>
        <taxon>Nostocaceae</taxon>
        <taxon>Nostoc</taxon>
    </lineage>
</organism>
<reference evidence="2" key="1">
    <citation type="journal article" date="2018" name="Genome Announc.">
        <title>Draft Genome Sequence of the Nitrogen-Fixing and Hormogonia-Inducing Cyanobacterium Nostoc cycadae Strain WK-1, Isolated from the Coralloid Roots of Cycas revoluta.</title>
        <authorList>
            <person name="Kanesaki Y."/>
            <person name="Hirose M."/>
            <person name="Hirose Y."/>
            <person name="Fujisawa T."/>
            <person name="Nakamura Y."/>
            <person name="Watanabe S."/>
            <person name="Matsunaga S."/>
            <person name="Uchida H."/>
            <person name="Murakami A."/>
        </authorList>
    </citation>
    <scope>NUCLEOTIDE SEQUENCE [LARGE SCALE GENOMIC DNA]</scope>
    <source>
        <strain evidence="2">WK-1</strain>
    </source>
</reference>
<gene>
    <name evidence="1" type="ORF">NCWK1_4113</name>
</gene>
<dbReference type="Proteomes" id="UP000236527">
    <property type="component" value="Unassembled WGS sequence"/>
</dbReference>
<dbReference type="AlphaFoldDB" id="A0A2H6LM97"/>